<dbReference type="Pfam" id="PF00990">
    <property type="entry name" value="GGDEF"/>
    <property type="match status" value="1"/>
</dbReference>
<name>A0A318JEE8_9BURK</name>
<dbReference type="GO" id="GO:0043709">
    <property type="term" value="P:cell adhesion involved in single-species biofilm formation"/>
    <property type="evidence" value="ECO:0007669"/>
    <property type="project" value="TreeGrafter"/>
</dbReference>
<dbReference type="FunFam" id="3.30.70.270:FF:000001">
    <property type="entry name" value="Diguanylate cyclase domain protein"/>
    <property type="match status" value="1"/>
</dbReference>
<dbReference type="SMART" id="SM00267">
    <property type="entry name" value="GGDEF"/>
    <property type="match status" value="1"/>
</dbReference>
<dbReference type="PANTHER" id="PTHR45138">
    <property type="entry name" value="REGULATORY COMPONENTS OF SENSORY TRANSDUCTION SYSTEM"/>
    <property type="match status" value="1"/>
</dbReference>
<keyword evidence="6" id="KW-1185">Reference proteome</keyword>
<evidence type="ECO:0000313" key="5">
    <source>
        <dbReference type="EMBL" id="PXX46926.1"/>
    </source>
</evidence>
<dbReference type="PANTHER" id="PTHR45138:SF9">
    <property type="entry name" value="DIGUANYLATE CYCLASE DGCM-RELATED"/>
    <property type="match status" value="1"/>
</dbReference>
<dbReference type="Gene3D" id="3.30.70.270">
    <property type="match status" value="1"/>
</dbReference>
<dbReference type="InterPro" id="IPR029787">
    <property type="entry name" value="Nucleotide_cyclase"/>
</dbReference>
<evidence type="ECO:0000256" key="2">
    <source>
        <dbReference type="ARBA" id="ARBA00034247"/>
    </source>
</evidence>
<feature type="transmembrane region" description="Helical" evidence="3">
    <location>
        <begin position="37"/>
        <end position="55"/>
    </location>
</feature>
<dbReference type="EMBL" id="QJKB01000001">
    <property type="protein sequence ID" value="PXX46926.1"/>
    <property type="molecule type" value="Genomic_DNA"/>
</dbReference>
<feature type="transmembrane region" description="Helical" evidence="3">
    <location>
        <begin position="12"/>
        <end position="31"/>
    </location>
</feature>
<feature type="transmembrane region" description="Helical" evidence="3">
    <location>
        <begin position="273"/>
        <end position="295"/>
    </location>
</feature>
<feature type="domain" description="GGDEF" evidence="4">
    <location>
        <begin position="337"/>
        <end position="471"/>
    </location>
</feature>
<reference evidence="5 6" key="1">
    <citation type="submission" date="2018-05" db="EMBL/GenBank/DDBJ databases">
        <title>Genomic Encyclopedia of Type Strains, Phase IV (KMG-IV): sequencing the most valuable type-strain genomes for metagenomic binning, comparative biology and taxonomic classification.</title>
        <authorList>
            <person name="Goeker M."/>
        </authorList>
    </citation>
    <scope>NUCLEOTIDE SEQUENCE [LARGE SCALE GENOMIC DNA]</scope>
    <source>
        <strain evidence="5 6">DSM 19792</strain>
    </source>
</reference>
<gene>
    <name evidence="5" type="ORF">DFR42_101502</name>
</gene>
<evidence type="ECO:0000259" key="4">
    <source>
        <dbReference type="PROSITE" id="PS50887"/>
    </source>
</evidence>
<protein>
    <recommendedName>
        <fullName evidence="1">diguanylate cyclase</fullName>
        <ecNumber evidence="1">2.7.7.65</ecNumber>
    </recommendedName>
</protein>
<dbReference type="GO" id="GO:1902201">
    <property type="term" value="P:negative regulation of bacterial-type flagellum-dependent cell motility"/>
    <property type="evidence" value="ECO:0007669"/>
    <property type="project" value="TreeGrafter"/>
</dbReference>
<evidence type="ECO:0000256" key="1">
    <source>
        <dbReference type="ARBA" id="ARBA00012528"/>
    </source>
</evidence>
<sequence>MMHPTPSWTEHIKAAAITGIIVFAACVLGILSRPMGHLAALWPANALLIGLFVRFPKLNNAFGWLGAILAYFMADIMTGNNWSANLMLTAGNLVCVVTGVLLFSWLDEEHRRLKHPLSVLYLALVASCAAAATGVVGVIADPILSNANPLKNWAFWSVIELANLMAVLPVMLSLPDLSGLRLDRRRAFKTEHFHVSKILPVCALLISLALGIIVGGPGALVFPIPALLWCALSYDIFITSILTLLYSGWVLIAMSLGYLPISIVNMNSRPMLLSIRIGVSLMALAPLTVACVMAAREELLRQLKYIAEHDQLTALLNRRAFNERAANLLARLSEQTRPVAVLMLDIDKFKDVNDTYGHAGGDRVLVAFARIASAGLRNIDMLGRIGGEEFAAVLPGCGQKEAAKIAQRIRSKLADTSIDLGDGQQITVTVSIGVSFAQQAIPDIEALLLVADKALYRAKENGRNRVESDDLDA</sequence>
<dbReference type="OrthoDB" id="9813903at2"/>
<comment type="caution">
    <text evidence="5">The sequence shown here is derived from an EMBL/GenBank/DDBJ whole genome shotgun (WGS) entry which is preliminary data.</text>
</comment>
<feature type="transmembrane region" description="Helical" evidence="3">
    <location>
        <begin position="62"/>
        <end position="80"/>
    </location>
</feature>
<dbReference type="EC" id="2.7.7.65" evidence="1"/>
<feature type="transmembrane region" description="Helical" evidence="3">
    <location>
        <begin position="118"/>
        <end position="141"/>
    </location>
</feature>
<keyword evidence="3" id="KW-1133">Transmembrane helix</keyword>
<dbReference type="Proteomes" id="UP000247792">
    <property type="component" value="Unassembled WGS sequence"/>
</dbReference>
<dbReference type="InterPro" id="IPR043128">
    <property type="entry name" value="Rev_trsase/Diguanyl_cyclase"/>
</dbReference>
<dbReference type="PROSITE" id="PS50887">
    <property type="entry name" value="GGDEF"/>
    <property type="match status" value="1"/>
</dbReference>
<dbReference type="GO" id="GO:0005886">
    <property type="term" value="C:plasma membrane"/>
    <property type="evidence" value="ECO:0007669"/>
    <property type="project" value="TreeGrafter"/>
</dbReference>
<feature type="transmembrane region" description="Helical" evidence="3">
    <location>
        <begin position="153"/>
        <end position="177"/>
    </location>
</feature>
<dbReference type="SUPFAM" id="SSF55073">
    <property type="entry name" value="Nucleotide cyclase"/>
    <property type="match status" value="1"/>
</dbReference>
<dbReference type="AlphaFoldDB" id="A0A318JEE8"/>
<proteinExistence type="predicted"/>
<keyword evidence="3" id="KW-0472">Membrane</keyword>
<feature type="transmembrane region" description="Helical" evidence="3">
    <location>
        <begin position="236"/>
        <end position="261"/>
    </location>
</feature>
<evidence type="ECO:0000313" key="6">
    <source>
        <dbReference type="Proteomes" id="UP000247792"/>
    </source>
</evidence>
<dbReference type="InterPro" id="IPR000160">
    <property type="entry name" value="GGDEF_dom"/>
</dbReference>
<dbReference type="GO" id="GO:0052621">
    <property type="term" value="F:diguanylate cyclase activity"/>
    <property type="evidence" value="ECO:0007669"/>
    <property type="project" value="UniProtKB-EC"/>
</dbReference>
<dbReference type="NCBIfam" id="TIGR00254">
    <property type="entry name" value="GGDEF"/>
    <property type="match status" value="1"/>
</dbReference>
<dbReference type="InterPro" id="IPR050469">
    <property type="entry name" value="Diguanylate_Cyclase"/>
</dbReference>
<evidence type="ECO:0000256" key="3">
    <source>
        <dbReference type="SAM" id="Phobius"/>
    </source>
</evidence>
<feature type="transmembrane region" description="Helical" evidence="3">
    <location>
        <begin position="198"/>
        <end position="224"/>
    </location>
</feature>
<dbReference type="RefSeq" id="WP_110253361.1">
    <property type="nucleotide sequence ID" value="NZ_QJKB01000001.1"/>
</dbReference>
<feature type="transmembrane region" description="Helical" evidence="3">
    <location>
        <begin position="86"/>
        <end position="106"/>
    </location>
</feature>
<keyword evidence="3" id="KW-0812">Transmembrane</keyword>
<organism evidence="5 6">
    <name type="scientific">Undibacterium pigrum</name>
    <dbReference type="NCBI Taxonomy" id="401470"/>
    <lineage>
        <taxon>Bacteria</taxon>
        <taxon>Pseudomonadati</taxon>
        <taxon>Pseudomonadota</taxon>
        <taxon>Betaproteobacteria</taxon>
        <taxon>Burkholderiales</taxon>
        <taxon>Oxalobacteraceae</taxon>
        <taxon>Undibacterium</taxon>
    </lineage>
</organism>
<dbReference type="CDD" id="cd01949">
    <property type="entry name" value="GGDEF"/>
    <property type="match status" value="1"/>
</dbReference>
<comment type="catalytic activity">
    <reaction evidence="2">
        <text>2 GTP = 3',3'-c-di-GMP + 2 diphosphate</text>
        <dbReference type="Rhea" id="RHEA:24898"/>
        <dbReference type="ChEBI" id="CHEBI:33019"/>
        <dbReference type="ChEBI" id="CHEBI:37565"/>
        <dbReference type="ChEBI" id="CHEBI:58805"/>
        <dbReference type="EC" id="2.7.7.65"/>
    </reaction>
</comment>
<accession>A0A318JEE8</accession>